<dbReference type="SUPFAM" id="SSF56784">
    <property type="entry name" value="HAD-like"/>
    <property type="match status" value="1"/>
</dbReference>
<gene>
    <name evidence="1" type="ORF">SAMN05421834_1125</name>
</gene>
<organism evidence="1 2">
    <name type="scientific">Halanaerobium kushneri</name>
    <dbReference type="NCBI Taxonomy" id="56779"/>
    <lineage>
        <taxon>Bacteria</taxon>
        <taxon>Bacillati</taxon>
        <taxon>Bacillota</taxon>
        <taxon>Clostridia</taxon>
        <taxon>Halanaerobiales</taxon>
        <taxon>Halanaerobiaceae</taxon>
        <taxon>Halanaerobium</taxon>
    </lineage>
</organism>
<dbReference type="STRING" id="56779.SAMN05421834_1125"/>
<sequence>MLDLNIPGCKNLKVEKIVFDLNGTLACDGKLIAGVKESINRLSEEFEIYILTADTLGNAESLLRDLKAEVVIIEGNDGSKFKADFVEKLGRKRVIAVGNGNNDAQMLKNAELGIAIIGPEGTARAALLGAELISREINDVFDLIFNPDRIKATLRK</sequence>
<evidence type="ECO:0000313" key="2">
    <source>
        <dbReference type="Proteomes" id="UP000185669"/>
    </source>
</evidence>
<keyword evidence="2" id="KW-1185">Reference proteome</keyword>
<dbReference type="Pfam" id="PF00702">
    <property type="entry name" value="Hydrolase"/>
    <property type="match status" value="1"/>
</dbReference>
<dbReference type="Proteomes" id="UP000185669">
    <property type="component" value="Unassembled WGS sequence"/>
</dbReference>
<name>A0A1N6XNA4_9FIRM</name>
<dbReference type="AlphaFoldDB" id="A0A1N6XNA4"/>
<protein>
    <submittedName>
        <fullName evidence="1">ATPase, P-type (Transporting), HAD superfamily, subfamily IC</fullName>
    </submittedName>
</protein>
<dbReference type="EMBL" id="FTNC01000012">
    <property type="protein sequence ID" value="SIR03689.1"/>
    <property type="molecule type" value="Genomic_DNA"/>
</dbReference>
<dbReference type="InterPro" id="IPR036412">
    <property type="entry name" value="HAD-like_sf"/>
</dbReference>
<dbReference type="InterPro" id="IPR023214">
    <property type="entry name" value="HAD_sf"/>
</dbReference>
<dbReference type="OrthoDB" id="159409at2"/>
<accession>A0A1N6XNA4</accession>
<reference evidence="2" key="1">
    <citation type="submission" date="2017-01" db="EMBL/GenBank/DDBJ databases">
        <authorList>
            <person name="Varghese N."/>
            <person name="Submissions S."/>
        </authorList>
    </citation>
    <scope>NUCLEOTIDE SEQUENCE [LARGE SCALE GENOMIC DNA]</scope>
    <source>
        <strain evidence="2">ATCC 700103</strain>
    </source>
</reference>
<evidence type="ECO:0000313" key="1">
    <source>
        <dbReference type="EMBL" id="SIR03689.1"/>
    </source>
</evidence>
<proteinExistence type="predicted"/>
<dbReference type="Gene3D" id="3.40.50.1000">
    <property type="entry name" value="HAD superfamily/HAD-like"/>
    <property type="match status" value="1"/>
</dbReference>